<feature type="non-terminal residue" evidence="1">
    <location>
        <position position="134"/>
    </location>
</feature>
<comment type="caution">
    <text evidence="1">The sequence shown here is derived from an EMBL/GenBank/DDBJ whole genome shotgun (WGS) entry which is preliminary data.</text>
</comment>
<gene>
    <name evidence="1" type="ORF">DHETER_LOCUS5480</name>
</gene>
<sequence>MCIRDFLHWLSSAVADLLIYVNIADDDININEYNDKYHKDKGRENSFSPGKLYNLTQTRFKHGQLVSMDAEYKKAFRKEVLRAAKQLAHKNHHLLVNENKSWLYQKDFVELTILSALKKRINKSLEYLDEEVVR</sequence>
<evidence type="ECO:0000313" key="1">
    <source>
        <dbReference type="EMBL" id="CAG8557063.1"/>
    </source>
</evidence>
<reference evidence="1" key="1">
    <citation type="submission" date="2021-06" db="EMBL/GenBank/DDBJ databases">
        <authorList>
            <person name="Kallberg Y."/>
            <person name="Tangrot J."/>
            <person name="Rosling A."/>
        </authorList>
    </citation>
    <scope>NUCLEOTIDE SEQUENCE</scope>
    <source>
        <strain evidence="1">IL203A</strain>
    </source>
</reference>
<protein>
    <submittedName>
        <fullName evidence="1">2952_t:CDS:1</fullName>
    </submittedName>
</protein>
<accession>A0ACA9LXG3</accession>
<organism evidence="1 2">
    <name type="scientific">Dentiscutata heterogama</name>
    <dbReference type="NCBI Taxonomy" id="1316150"/>
    <lineage>
        <taxon>Eukaryota</taxon>
        <taxon>Fungi</taxon>
        <taxon>Fungi incertae sedis</taxon>
        <taxon>Mucoromycota</taxon>
        <taxon>Glomeromycotina</taxon>
        <taxon>Glomeromycetes</taxon>
        <taxon>Diversisporales</taxon>
        <taxon>Gigasporaceae</taxon>
        <taxon>Dentiscutata</taxon>
    </lineage>
</organism>
<proteinExistence type="predicted"/>
<evidence type="ECO:0000313" key="2">
    <source>
        <dbReference type="Proteomes" id="UP000789702"/>
    </source>
</evidence>
<keyword evidence="2" id="KW-1185">Reference proteome</keyword>
<dbReference type="Proteomes" id="UP000789702">
    <property type="component" value="Unassembled WGS sequence"/>
</dbReference>
<name>A0ACA9LXG3_9GLOM</name>
<dbReference type="EMBL" id="CAJVPU010006127">
    <property type="protein sequence ID" value="CAG8557063.1"/>
    <property type="molecule type" value="Genomic_DNA"/>
</dbReference>